<keyword evidence="3" id="KW-0862">Zinc</keyword>
<sequence>MEYQEARWREHALSSDAGERRFKGLEIMNVEPTDGVTPAQQAEFGALLQTAVTIWMTEVSAERFVDGHSSVRDTYLLIEWNTPSPLKRLVKLKGRGGFQVWPLFHQPHDWPYPVYNEPPRCNPFWGMDLPHHTSNTFFAMFRLRLSPDSGTHFNILCRRSLSPEEAAAVSAVASGSRPDYRVPGQSYSWSDDKGYNNASRGLCSHCGTQAAKLYTCQACQVHMYCGKACQKAMRAQHKPLCDEVKAAMK</sequence>
<evidence type="ECO:0000256" key="2">
    <source>
        <dbReference type="ARBA" id="ARBA00022771"/>
    </source>
</evidence>
<dbReference type="PROSITE" id="PS50865">
    <property type="entry name" value="ZF_MYND_2"/>
    <property type="match status" value="1"/>
</dbReference>
<keyword evidence="2 4" id="KW-0863">Zinc-finger</keyword>
<comment type="caution">
    <text evidence="6">The sequence shown here is derived from an EMBL/GenBank/DDBJ whole genome shotgun (WGS) entry which is preliminary data.</text>
</comment>
<dbReference type="InterPro" id="IPR002893">
    <property type="entry name" value="Znf_MYND"/>
</dbReference>
<proteinExistence type="predicted"/>
<keyword evidence="7" id="KW-1185">Reference proteome</keyword>
<dbReference type="PROSITE" id="PS01360">
    <property type="entry name" value="ZF_MYND_1"/>
    <property type="match status" value="1"/>
</dbReference>
<evidence type="ECO:0000313" key="6">
    <source>
        <dbReference type="EMBL" id="KAK9811957.1"/>
    </source>
</evidence>
<keyword evidence="1" id="KW-0479">Metal-binding</keyword>
<dbReference type="AlphaFoldDB" id="A0AAW1PU12"/>
<dbReference type="Pfam" id="PF01753">
    <property type="entry name" value="zf-MYND"/>
    <property type="match status" value="1"/>
</dbReference>
<dbReference type="SUPFAM" id="SSF144232">
    <property type="entry name" value="HIT/MYND zinc finger-like"/>
    <property type="match status" value="1"/>
</dbReference>
<reference evidence="6 7" key="1">
    <citation type="journal article" date="2024" name="Nat. Commun.">
        <title>Phylogenomics reveals the evolutionary origins of lichenization in chlorophyte algae.</title>
        <authorList>
            <person name="Puginier C."/>
            <person name="Libourel C."/>
            <person name="Otte J."/>
            <person name="Skaloud P."/>
            <person name="Haon M."/>
            <person name="Grisel S."/>
            <person name="Petersen M."/>
            <person name="Berrin J.G."/>
            <person name="Delaux P.M."/>
            <person name="Dal Grande F."/>
            <person name="Keller J."/>
        </authorList>
    </citation>
    <scope>NUCLEOTIDE SEQUENCE [LARGE SCALE GENOMIC DNA]</scope>
    <source>
        <strain evidence="6 7">SAG 2036</strain>
    </source>
</reference>
<gene>
    <name evidence="6" type="ORF">WJX73_002971</name>
</gene>
<evidence type="ECO:0000256" key="1">
    <source>
        <dbReference type="ARBA" id="ARBA00022723"/>
    </source>
</evidence>
<dbReference type="GO" id="GO:0008270">
    <property type="term" value="F:zinc ion binding"/>
    <property type="evidence" value="ECO:0007669"/>
    <property type="project" value="UniProtKB-KW"/>
</dbReference>
<evidence type="ECO:0000256" key="3">
    <source>
        <dbReference type="ARBA" id="ARBA00022833"/>
    </source>
</evidence>
<dbReference type="EMBL" id="JALJOQ010000010">
    <property type="protein sequence ID" value="KAK9811957.1"/>
    <property type="molecule type" value="Genomic_DNA"/>
</dbReference>
<evidence type="ECO:0000259" key="5">
    <source>
        <dbReference type="PROSITE" id="PS50865"/>
    </source>
</evidence>
<evidence type="ECO:0000256" key="4">
    <source>
        <dbReference type="PROSITE-ProRule" id="PRU00134"/>
    </source>
</evidence>
<protein>
    <recommendedName>
        <fullName evidence="5">MYND-type domain-containing protein</fullName>
    </recommendedName>
</protein>
<dbReference type="Gene3D" id="6.10.140.2220">
    <property type="match status" value="1"/>
</dbReference>
<accession>A0AAW1PU12</accession>
<feature type="domain" description="MYND-type" evidence="5">
    <location>
        <begin position="203"/>
        <end position="241"/>
    </location>
</feature>
<organism evidence="6 7">
    <name type="scientific">Symbiochloris irregularis</name>
    <dbReference type="NCBI Taxonomy" id="706552"/>
    <lineage>
        <taxon>Eukaryota</taxon>
        <taxon>Viridiplantae</taxon>
        <taxon>Chlorophyta</taxon>
        <taxon>core chlorophytes</taxon>
        <taxon>Trebouxiophyceae</taxon>
        <taxon>Trebouxiales</taxon>
        <taxon>Trebouxiaceae</taxon>
        <taxon>Symbiochloris</taxon>
    </lineage>
</organism>
<evidence type="ECO:0000313" key="7">
    <source>
        <dbReference type="Proteomes" id="UP001465755"/>
    </source>
</evidence>
<dbReference type="Proteomes" id="UP001465755">
    <property type="component" value="Unassembled WGS sequence"/>
</dbReference>
<name>A0AAW1PU12_9CHLO</name>